<dbReference type="InParanoid" id="A0A5J5EPH9"/>
<dbReference type="InterPro" id="IPR018631">
    <property type="entry name" value="AAA-ATPase-like_dom"/>
</dbReference>
<feature type="domain" description="AAA-ATPase-like" evidence="1">
    <location>
        <begin position="77"/>
        <end position="229"/>
    </location>
</feature>
<dbReference type="PANTHER" id="PTHR34825">
    <property type="entry name" value="CONSERVED PROTEIN, WITH A WEAK D-GALACTARATE DEHYDRATASE/ALTRONATE HYDROLASE DOMAIN"/>
    <property type="match status" value="1"/>
</dbReference>
<organism evidence="2 3">
    <name type="scientific">Sphaerosporella brunnea</name>
    <dbReference type="NCBI Taxonomy" id="1250544"/>
    <lineage>
        <taxon>Eukaryota</taxon>
        <taxon>Fungi</taxon>
        <taxon>Dikarya</taxon>
        <taxon>Ascomycota</taxon>
        <taxon>Pezizomycotina</taxon>
        <taxon>Pezizomycetes</taxon>
        <taxon>Pezizales</taxon>
        <taxon>Pyronemataceae</taxon>
        <taxon>Sphaerosporella</taxon>
    </lineage>
</organism>
<accession>A0A5J5EPH9</accession>
<dbReference type="PANTHER" id="PTHR34825:SF1">
    <property type="entry name" value="AAA-ATPASE-LIKE DOMAIN-CONTAINING PROTEIN"/>
    <property type="match status" value="1"/>
</dbReference>
<name>A0A5J5EPH9_9PEZI</name>
<evidence type="ECO:0000313" key="3">
    <source>
        <dbReference type="Proteomes" id="UP000326924"/>
    </source>
</evidence>
<evidence type="ECO:0000259" key="1">
    <source>
        <dbReference type="Pfam" id="PF09820"/>
    </source>
</evidence>
<dbReference type="EMBL" id="VXIS01000178">
    <property type="protein sequence ID" value="KAA8898825.1"/>
    <property type="molecule type" value="Genomic_DNA"/>
</dbReference>
<evidence type="ECO:0000313" key="2">
    <source>
        <dbReference type="EMBL" id="KAA8898825.1"/>
    </source>
</evidence>
<reference evidence="2 3" key="1">
    <citation type="submission" date="2019-09" db="EMBL/GenBank/DDBJ databases">
        <title>Draft genome of the ectomycorrhizal ascomycete Sphaerosporella brunnea.</title>
        <authorList>
            <consortium name="DOE Joint Genome Institute"/>
            <person name="Benucci G.M."/>
            <person name="Marozzi G."/>
            <person name="Antonielli L."/>
            <person name="Sanchez S."/>
            <person name="Marco P."/>
            <person name="Wang X."/>
            <person name="Falini L.B."/>
            <person name="Barry K."/>
            <person name="Haridas S."/>
            <person name="Lipzen A."/>
            <person name="Labutti K."/>
            <person name="Grigoriev I.V."/>
            <person name="Murat C."/>
            <person name="Martin F."/>
            <person name="Albertini E."/>
            <person name="Donnini D."/>
            <person name="Bonito G."/>
        </authorList>
    </citation>
    <scope>NUCLEOTIDE SEQUENCE [LARGE SCALE GENOMIC DNA]</scope>
    <source>
        <strain evidence="2 3">Sb_GMNB300</strain>
    </source>
</reference>
<dbReference type="OrthoDB" id="5414712at2759"/>
<comment type="caution">
    <text evidence="2">The sequence shown here is derived from an EMBL/GenBank/DDBJ whole genome shotgun (WGS) entry which is preliminary data.</text>
</comment>
<protein>
    <recommendedName>
        <fullName evidence="1">AAA-ATPase-like domain-containing protein</fullName>
    </recommendedName>
</protein>
<dbReference type="Proteomes" id="UP000326924">
    <property type="component" value="Unassembled WGS sequence"/>
</dbReference>
<proteinExistence type="predicted"/>
<dbReference type="Pfam" id="PF09820">
    <property type="entry name" value="AAA-ATPase_like"/>
    <property type="match status" value="1"/>
</dbReference>
<gene>
    <name evidence="2" type="ORF">FN846DRAFT_961772</name>
</gene>
<dbReference type="AlphaFoldDB" id="A0A5J5EPH9"/>
<keyword evidence="3" id="KW-1185">Reference proteome</keyword>
<sequence>MMTPCTAPARRVRLVSNLSKLSARRRGVSKNALLAAAAAKGDTLLHPAAGWVEYRHGSHLRIPRDASKGSRFPARGGVSDFAALREGAYCFVDKTGYIPLLSGKKERVKLLCRPRGFGKSLTLSMLRYFHGFEHRCRYERLFSGLDVDAHVVNGPLKPGRFLLMSFAFDQIPAARDLDEAATAFDAYVDKVVEDFALRYQEMGLELGWPGIRRDGDAAGNMRRVIEAASSCLQPINGANRQKNHPFYKTKGVSVVPLPPASQPLLTVQNPSRPL</sequence>